<dbReference type="AlphaFoldDB" id="A0AA41ULR8"/>
<evidence type="ECO:0000259" key="7">
    <source>
        <dbReference type="Pfam" id="PF01923"/>
    </source>
</evidence>
<comment type="subunit">
    <text evidence="2">Homotrimer.</text>
</comment>
<comment type="catalytic activity">
    <reaction evidence="6">
        <text>2 cob(II)yrinate a,c diamide + reduced [electron-transfer flavoprotein] + 2 ATP = 2 adenosylcob(III)yrinate a,c-diamide + 2 triphosphate + oxidized [electron-transfer flavoprotein] + 3 H(+)</text>
        <dbReference type="Rhea" id="RHEA:11528"/>
        <dbReference type="Rhea" id="RHEA-COMP:10685"/>
        <dbReference type="Rhea" id="RHEA-COMP:10686"/>
        <dbReference type="ChEBI" id="CHEBI:15378"/>
        <dbReference type="ChEBI" id="CHEBI:18036"/>
        <dbReference type="ChEBI" id="CHEBI:30616"/>
        <dbReference type="ChEBI" id="CHEBI:57692"/>
        <dbReference type="ChEBI" id="CHEBI:58307"/>
        <dbReference type="ChEBI" id="CHEBI:58503"/>
        <dbReference type="ChEBI" id="CHEBI:58537"/>
        <dbReference type="EC" id="2.5.1.17"/>
    </reaction>
</comment>
<keyword evidence="9" id="KW-1185">Reference proteome</keyword>
<evidence type="ECO:0000313" key="8">
    <source>
        <dbReference type="EMBL" id="MCJ8501826.1"/>
    </source>
</evidence>
<dbReference type="NCBIfam" id="TIGR00636">
    <property type="entry name" value="PduO_Nterm"/>
    <property type="match status" value="1"/>
</dbReference>
<evidence type="ECO:0000256" key="1">
    <source>
        <dbReference type="ARBA" id="ARBA00007487"/>
    </source>
</evidence>
<dbReference type="SUPFAM" id="SSF89028">
    <property type="entry name" value="Cobalamin adenosyltransferase-like"/>
    <property type="match status" value="1"/>
</dbReference>
<dbReference type="RefSeq" id="WP_246911103.1">
    <property type="nucleotide sequence ID" value="NZ_JALJRB010000017.1"/>
</dbReference>
<dbReference type="InterPro" id="IPR036451">
    <property type="entry name" value="CblAdoTrfase-like_sf"/>
</dbReference>
<accession>A0AA41ULR8</accession>
<evidence type="ECO:0000256" key="3">
    <source>
        <dbReference type="ARBA" id="ARBA00022679"/>
    </source>
</evidence>
<proteinExistence type="inferred from homology"/>
<keyword evidence="4 6" id="KW-0547">Nucleotide-binding</keyword>
<protein>
    <recommendedName>
        <fullName evidence="6">Corrinoid adenosyltransferase</fullName>
        <ecNumber evidence="6">2.5.1.17</ecNumber>
    </recommendedName>
    <alternativeName>
        <fullName evidence="6">Cob(II)alamin adenosyltransferase</fullName>
    </alternativeName>
    <alternativeName>
        <fullName evidence="6">Cob(II)yrinic acid a,c-diamide adenosyltransferase</fullName>
    </alternativeName>
    <alternativeName>
        <fullName evidence="6">Cobinamide/cobalamin adenosyltransferase</fullName>
    </alternativeName>
</protein>
<evidence type="ECO:0000256" key="6">
    <source>
        <dbReference type="RuleBase" id="RU366026"/>
    </source>
</evidence>
<dbReference type="FunFam" id="1.20.1200.10:FF:000001">
    <property type="entry name" value="Cob(I)yrinic acid a,c-diamide adenosyltransferase"/>
    <property type="match status" value="1"/>
</dbReference>
<dbReference type="Gene3D" id="1.20.1200.10">
    <property type="entry name" value="Cobalamin adenosyltransferase-like"/>
    <property type="match status" value="1"/>
</dbReference>
<dbReference type="EC" id="2.5.1.17" evidence="6"/>
<dbReference type="InterPro" id="IPR016030">
    <property type="entry name" value="CblAdoTrfase-like"/>
</dbReference>
<evidence type="ECO:0000256" key="5">
    <source>
        <dbReference type="ARBA" id="ARBA00022840"/>
    </source>
</evidence>
<keyword evidence="5 6" id="KW-0067">ATP-binding</keyword>
<dbReference type="InterPro" id="IPR029499">
    <property type="entry name" value="PduO-typ"/>
</dbReference>
<dbReference type="Proteomes" id="UP001165427">
    <property type="component" value="Unassembled WGS sequence"/>
</dbReference>
<dbReference type="PANTHER" id="PTHR12213">
    <property type="entry name" value="CORRINOID ADENOSYLTRANSFERASE"/>
    <property type="match status" value="1"/>
</dbReference>
<dbReference type="GO" id="GO:0008817">
    <property type="term" value="F:corrinoid adenosyltransferase activity"/>
    <property type="evidence" value="ECO:0007669"/>
    <property type="project" value="UniProtKB-UniRule"/>
</dbReference>
<evidence type="ECO:0000313" key="9">
    <source>
        <dbReference type="Proteomes" id="UP001165427"/>
    </source>
</evidence>
<reference evidence="8" key="1">
    <citation type="submission" date="2022-04" db="EMBL/GenBank/DDBJ databases">
        <title>Desulfatitalea alkaliphila sp. nov., a novel anaerobic sulfate-reducing bacterium isolated from terrestrial mud volcano, Taman Peninsula, Russia.</title>
        <authorList>
            <person name="Khomyakova M.A."/>
            <person name="Merkel A.Y."/>
            <person name="Slobodkin A.I."/>
        </authorList>
    </citation>
    <scope>NUCLEOTIDE SEQUENCE</scope>
    <source>
        <strain evidence="8">M08but</strain>
    </source>
</reference>
<gene>
    <name evidence="8" type="ORF">MRX98_14680</name>
</gene>
<comment type="pathway">
    <text evidence="6">Cofactor biosynthesis; adenosylcobalamin biosynthesis; adenosylcobalamin from cob(II)yrinate a,c-diamide: step 2/7.</text>
</comment>
<organism evidence="8 9">
    <name type="scientific">Desulfatitalea alkaliphila</name>
    <dbReference type="NCBI Taxonomy" id="2929485"/>
    <lineage>
        <taxon>Bacteria</taxon>
        <taxon>Pseudomonadati</taxon>
        <taxon>Thermodesulfobacteriota</taxon>
        <taxon>Desulfobacteria</taxon>
        <taxon>Desulfobacterales</taxon>
        <taxon>Desulfosarcinaceae</taxon>
        <taxon>Desulfatitalea</taxon>
    </lineage>
</organism>
<name>A0AA41ULR8_9BACT</name>
<dbReference type="GO" id="GO:0009236">
    <property type="term" value="P:cobalamin biosynthetic process"/>
    <property type="evidence" value="ECO:0007669"/>
    <property type="project" value="UniProtKB-UniRule"/>
</dbReference>
<dbReference type="Pfam" id="PF01923">
    <property type="entry name" value="Cob_adeno_trans"/>
    <property type="match status" value="1"/>
</dbReference>
<sequence length="190" mass="20886">MKIYTQTGDRGKTGLLSGERVAKDNARIQAYGDVDELNAVIGALAASLGTEDDRLREQLEAIQSDLMHAGAWLAATPESASRAQLHPVTDAHCRALEAAIDHLQNQLPELRSFVLPGGHPRAAWAHLARTVCRRAERWVVHLMQQPQSGGPAADDLGTIIAYINRLSDYFFVLARHLNHQAGTGDRLWRP</sequence>
<feature type="domain" description="Cobalamin adenosyltransferase-like" evidence="7">
    <location>
        <begin position="3"/>
        <end position="176"/>
    </location>
</feature>
<dbReference type="PANTHER" id="PTHR12213:SF0">
    <property type="entry name" value="CORRINOID ADENOSYLTRANSFERASE MMAB"/>
    <property type="match status" value="1"/>
</dbReference>
<evidence type="ECO:0000256" key="2">
    <source>
        <dbReference type="ARBA" id="ARBA00011233"/>
    </source>
</evidence>
<comment type="catalytic activity">
    <reaction evidence="6">
        <text>2 cob(II)alamin + reduced [electron-transfer flavoprotein] + 2 ATP = 2 adenosylcob(III)alamin + 2 triphosphate + oxidized [electron-transfer flavoprotein] + 3 H(+)</text>
        <dbReference type="Rhea" id="RHEA:28671"/>
        <dbReference type="Rhea" id="RHEA-COMP:10685"/>
        <dbReference type="Rhea" id="RHEA-COMP:10686"/>
        <dbReference type="ChEBI" id="CHEBI:15378"/>
        <dbReference type="ChEBI" id="CHEBI:16304"/>
        <dbReference type="ChEBI" id="CHEBI:18036"/>
        <dbReference type="ChEBI" id="CHEBI:18408"/>
        <dbReference type="ChEBI" id="CHEBI:30616"/>
        <dbReference type="ChEBI" id="CHEBI:57692"/>
        <dbReference type="ChEBI" id="CHEBI:58307"/>
        <dbReference type="EC" id="2.5.1.17"/>
    </reaction>
</comment>
<comment type="similarity">
    <text evidence="1 6">Belongs to the Cob(I)alamin adenosyltransferase family.</text>
</comment>
<dbReference type="GO" id="GO:0005524">
    <property type="term" value="F:ATP binding"/>
    <property type="evidence" value="ECO:0007669"/>
    <property type="project" value="UniProtKB-UniRule"/>
</dbReference>
<keyword evidence="6" id="KW-0169">Cobalamin biosynthesis</keyword>
<evidence type="ECO:0000256" key="4">
    <source>
        <dbReference type="ARBA" id="ARBA00022741"/>
    </source>
</evidence>
<comment type="caution">
    <text evidence="8">The sequence shown here is derived from an EMBL/GenBank/DDBJ whole genome shotgun (WGS) entry which is preliminary data.</text>
</comment>
<dbReference type="EMBL" id="JALJRB010000017">
    <property type="protein sequence ID" value="MCJ8501826.1"/>
    <property type="molecule type" value="Genomic_DNA"/>
</dbReference>
<keyword evidence="3 6" id="KW-0808">Transferase</keyword>